<feature type="compositionally biased region" description="Basic residues" evidence="1">
    <location>
        <begin position="111"/>
        <end position="120"/>
    </location>
</feature>
<accession>A0A0C9SW04</accession>
<organism evidence="2 3">
    <name type="scientific">Plicaturopsis crispa FD-325 SS-3</name>
    <dbReference type="NCBI Taxonomy" id="944288"/>
    <lineage>
        <taxon>Eukaryota</taxon>
        <taxon>Fungi</taxon>
        <taxon>Dikarya</taxon>
        <taxon>Basidiomycota</taxon>
        <taxon>Agaricomycotina</taxon>
        <taxon>Agaricomycetes</taxon>
        <taxon>Agaricomycetidae</taxon>
        <taxon>Amylocorticiales</taxon>
        <taxon>Amylocorticiaceae</taxon>
        <taxon>Plicatura</taxon>
        <taxon>Plicaturopsis crispa</taxon>
    </lineage>
</organism>
<feature type="region of interest" description="Disordered" evidence="1">
    <location>
        <begin position="106"/>
        <end position="238"/>
    </location>
</feature>
<dbReference type="AlphaFoldDB" id="A0A0C9SW04"/>
<evidence type="ECO:0000256" key="1">
    <source>
        <dbReference type="SAM" id="MobiDB-lite"/>
    </source>
</evidence>
<evidence type="ECO:0000313" key="2">
    <source>
        <dbReference type="EMBL" id="KII83390.1"/>
    </source>
</evidence>
<dbReference type="OrthoDB" id="2798550at2759"/>
<sequence>MDVDEDMVDARTPSSIVESSALSCSEHELEIPDFAKSWGRVRRPSRLPEDYDLRIDRAAIFILDGPSTHYERSVRNSKGASQQLVVAKRCDSCKISHAACSRRTGAESPCKKCRGSGHRCKTTDPGFDPLPKLPVKRKRIPSVAGASLETPSSESTTSRTSLRPRVKQESPAVVPIAPTTKRKRADIVHEPSEPSSSASAKAPNVRRKASMPRATTDMVSSSQGKAKKPRTSKINVPPVAVRAAAVKTPATRRTEQVCHLAFS</sequence>
<name>A0A0C9SW04_PLICR</name>
<dbReference type="Proteomes" id="UP000053263">
    <property type="component" value="Unassembled WGS sequence"/>
</dbReference>
<protein>
    <submittedName>
        <fullName evidence="2">Unplaced genomic scaffold PLICRscaffold_25, whole genome shotgun sequence</fullName>
    </submittedName>
</protein>
<evidence type="ECO:0000313" key="3">
    <source>
        <dbReference type="Proteomes" id="UP000053263"/>
    </source>
</evidence>
<keyword evidence="3" id="KW-1185">Reference proteome</keyword>
<dbReference type="EMBL" id="KN832578">
    <property type="protein sequence ID" value="KII83390.1"/>
    <property type="molecule type" value="Genomic_DNA"/>
</dbReference>
<gene>
    <name evidence="2" type="ORF">PLICRDRAFT_452330</name>
</gene>
<dbReference type="HOGENOM" id="CLU_1058135_0_0_1"/>
<feature type="compositionally biased region" description="Low complexity" evidence="1">
    <location>
        <begin position="147"/>
        <end position="163"/>
    </location>
</feature>
<reference evidence="2 3" key="1">
    <citation type="submission" date="2014-06" db="EMBL/GenBank/DDBJ databases">
        <title>Evolutionary Origins and Diversification of the Mycorrhizal Mutualists.</title>
        <authorList>
            <consortium name="DOE Joint Genome Institute"/>
            <consortium name="Mycorrhizal Genomics Consortium"/>
            <person name="Kohler A."/>
            <person name="Kuo A."/>
            <person name="Nagy L.G."/>
            <person name="Floudas D."/>
            <person name="Copeland A."/>
            <person name="Barry K.W."/>
            <person name="Cichocki N."/>
            <person name="Veneault-Fourrey C."/>
            <person name="LaButti K."/>
            <person name="Lindquist E.A."/>
            <person name="Lipzen A."/>
            <person name="Lundell T."/>
            <person name="Morin E."/>
            <person name="Murat C."/>
            <person name="Riley R."/>
            <person name="Ohm R."/>
            <person name="Sun H."/>
            <person name="Tunlid A."/>
            <person name="Henrissat B."/>
            <person name="Grigoriev I.V."/>
            <person name="Hibbett D.S."/>
            <person name="Martin F."/>
        </authorList>
    </citation>
    <scope>NUCLEOTIDE SEQUENCE [LARGE SCALE GENOMIC DNA]</scope>
    <source>
        <strain evidence="2 3">FD-325 SS-3</strain>
    </source>
</reference>
<proteinExistence type="predicted"/>